<dbReference type="Gene3D" id="1.25.40.20">
    <property type="entry name" value="Ankyrin repeat-containing domain"/>
    <property type="match status" value="1"/>
</dbReference>
<keyword evidence="4" id="KW-1185">Reference proteome</keyword>
<dbReference type="Pfam" id="PF12796">
    <property type="entry name" value="Ank_2"/>
    <property type="match status" value="1"/>
</dbReference>
<dbReference type="Proteomes" id="UP000241365">
    <property type="component" value="Segment"/>
</dbReference>
<dbReference type="SMART" id="SM00248">
    <property type="entry name" value="ANK"/>
    <property type="match status" value="6"/>
</dbReference>
<dbReference type="InterPro" id="IPR036770">
    <property type="entry name" value="Ankyrin_rpt-contain_sf"/>
</dbReference>
<reference evidence="3 4" key="1">
    <citation type="journal article" date="2016" name="Genome Announc.">
        <title>Complete Genome Sequence of a New Megavirus Family Member Isolated from an Inland Water Lake for the First Time in India.</title>
        <authorList>
            <person name="Chatterjee A."/>
            <person name="Ali F."/>
            <person name="Bange D."/>
            <person name="Kondabagil K."/>
        </authorList>
    </citation>
    <scope>NUCLEOTIDE SEQUENCE [LARGE SCALE GENOMIC DNA]</scope>
    <source>
        <strain evidence="3">1</strain>
    </source>
</reference>
<proteinExistence type="predicted"/>
<dbReference type="PANTHER" id="PTHR24198:SF165">
    <property type="entry name" value="ANKYRIN REPEAT-CONTAINING PROTEIN-RELATED"/>
    <property type="match status" value="1"/>
</dbReference>
<sequence>MNDLPNNLKPIVTRDYHISNQKISLKRYIDFDNVDNTISEFEILSESCQFDIIKYLVCTNNFNLIEIIVSKFVKFNVNAENGILLKLSIINDQLENLKFLINIGADLTIDNNIIGKLAAQESSVDFLDLILKHANISNIDELLIYTAISRIDVLSKIKLLEDYGINIHIHDDYVLIAAVQKTDTKTVEYLLSRGCDVNTRQNIALKYSVWYNFLPITKLLLQAGTTTCNLQVEDLIDVIGNKHYEMIELLIRYGLDLNIFNNYFEKTRNSDAFHTIKLLIDYGVSPIDLLAVCLYEHH</sequence>
<protein>
    <recommendedName>
        <fullName evidence="5">Ankyrin repeat protein</fullName>
    </recommendedName>
</protein>
<dbReference type="PANTHER" id="PTHR24198">
    <property type="entry name" value="ANKYRIN REPEAT AND PROTEIN KINASE DOMAIN-CONTAINING PROTEIN"/>
    <property type="match status" value="1"/>
</dbReference>
<organism evidence="3 4">
    <name type="scientific">Powai lake megavirus</name>
    <dbReference type="NCBI Taxonomy" id="1842663"/>
    <lineage>
        <taxon>Viruses</taxon>
        <taxon>Varidnaviria</taxon>
        <taxon>Bamfordvirae</taxon>
        <taxon>Nucleocytoviricota</taxon>
        <taxon>Megaviricetes</taxon>
        <taxon>Imitervirales</taxon>
        <taxon>Mimiviridae</taxon>
        <taxon>Megamimivirinae</taxon>
        <taxon>Megavirus</taxon>
        <taxon>Megavirus powaiense</taxon>
    </lineage>
</organism>
<evidence type="ECO:0000256" key="2">
    <source>
        <dbReference type="ARBA" id="ARBA00023043"/>
    </source>
</evidence>
<accession>A0A167RL08</accession>
<keyword evidence="1" id="KW-0677">Repeat</keyword>
<keyword evidence="2" id="KW-0040">ANK repeat</keyword>
<evidence type="ECO:0000313" key="3">
    <source>
        <dbReference type="EMBL" id="ANB50812.1"/>
    </source>
</evidence>
<dbReference type="EMBL" id="KU877344">
    <property type="protein sequence ID" value="ANB50812.1"/>
    <property type="molecule type" value="Genomic_DNA"/>
</dbReference>
<dbReference type="SUPFAM" id="SSF48403">
    <property type="entry name" value="Ankyrin repeat"/>
    <property type="match status" value="1"/>
</dbReference>
<evidence type="ECO:0000256" key="1">
    <source>
        <dbReference type="ARBA" id="ARBA00022737"/>
    </source>
</evidence>
<evidence type="ECO:0000313" key="4">
    <source>
        <dbReference type="Proteomes" id="UP000241365"/>
    </source>
</evidence>
<dbReference type="KEGG" id="vg:80513174"/>
<evidence type="ECO:0008006" key="5">
    <source>
        <dbReference type="Google" id="ProtNLM"/>
    </source>
</evidence>
<name>A0A167RL08_9VIRU</name>
<dbReference type="InterPro" id="IPR002110">
    <property type="entry name" value="Ankyrin_rpt"/>
</dbReference>
<dbReference type="GeneID" id="80513174"/>
<dbReference type="RefSeq" id="YP_010776563.1">
    <property type="nucleotide sequence ID" value="NC_075034.1"/>
</dbReference>